<gene>
    <name evidence="1" type="ORF">HMPREF1195_01008</name>
</gene>
<dbReference type="EMBL" id="AZJD01000004">
    <property type="protein sequence ID" value="ETD12874.1"/>
    <property type="molecule type" value="Genomic_DNA"/>
</dbReference>
<dbReference type="RefSeq" id="WP_023918839.1">
    <property type="nucleotide sequence ID" value="NZ_KI669401.1"/>
</dbReference>
<dbReference type="HOGENOM" id="CLU_108950_0_0_9"/>
<dbReference type="AlphaFoldDB" id="V8BCF5"/>
<evidence type="ECO:0000313" key="2">
    <source>
        <dbReference type="Proteomes" id="UP000018716"/>
    </source>
</evidence>
<name>V8BCF5_STRPA</name>
<proteinExistence type="predicted"/>
<protein>
    <submittedName>
        <fullName evidence="1">Uncharacterized protein</fullName>
    </submittedName>
</protein>
<organism evidence="1 2">
    <name type="scientific">Streptococcus parasanguinis CC87K</name>
    <dbReference type="NCBI Taxonomy" id="1073372"/>
    <lineage>
        <taxon>Bacteria</taxon>
        <taxon>Bacillati</taxon>
        <taxon>Bacillota</taxon>
        <taxon>Bacilli</taxon>
        <taxon>Lactobacillales</taxon>
        <taxon>Streptococcaceae</taxon>
        <taxon>Streptococcus</taxon>
    </lineage>
</organism>
<accession>V8BCF5</accession>
<evidence type="ECO:0000313" key="1">
    <source>
        <dbReference type="EMBL" id="ETD12874.1"/>
    </source>
</evidence>
<sequence>MRTIEVTVHSDKLTALDFLKDNPTLVLQNGNYYKFVYFEPIGAGLTDFRTKGITIRLCDNQQKNSHWKVARKIYPKFMKPEPLAVLQKLEAGKLSEARENQAIELNGWLFDIITNGIYTKEDTALFIRLLFLHGYSFEQVTQLFSSIVKRVALAKCFLEEMKIIYKGVSI</sequence>
<reference evidence="1 2" key="1">
    <citation type="submission" date="2013-10" db="EMBL/GenBank/DDBJ databases">
        <title>The Genome Sequence of Streptococcus parasanguinis CC87K.</title>
        <authorList>
            <consortium name="The Broad Institute Genomics Platform"/>
            <person name="Earl A."/>
            <person name="Allen-Vercoe E."/>
            <person name="Daigneault M."/>
            <person name="Young S.K."/>
            <person name="Zeng Q."/>
            <person name="Gargeya S."/>
            <person name="Fitzgerald M."/>
            <person name="Abouelleil A."/>
            <person name="Alvarado L."/>
            <person name="Chapman S.B."/>
            <person name="Gainer-Dewar J."/>
            <person name="Goldberg J."/>
            <person name="Griggs A."/>
            <person name="Gujja S."/>
            <person name="Hansen M."/>
            <person name="Howarth C."/>
            <person name="Imamovic A."/>
            <person name="Ireland A."/>
            <person name="Larimer J."/>
            <person name="McCowan C."/>
            <person name="Murphy C."/>
            <person name="Pearson M."/>
            <person name="Poon T.W."/>
            <person name="Priest M."/>
            <person name="Roberts A."/>
            <person name="Saif S."/>
            <person name="Shea T."/>
            <person name="Sykes S."/>
            <person name="Wortman J."/>
            <person name="Nusbaum C."/>
            <person name="Birren B."/>
        </authorList>
    </citation>
    <scope>NUCLEOTIDE SEQUENCE [LARGE SCALE GENOMIC DNA]</scope>
    <source>
        <strain evidence="1 2">CC87K</strain>
    </source>
</reference>
<dbReference type="OrthoDB" id="2223579at2"/>
<dbReference type="Proteomes" id="UP000018716">
    <property type="component" value="Unassembled WGS sequence"/>
</dbReference>
<comment type="caution">
    <text evidence="1">The sequence shown here is derived from an EMBL/GenBank/DDBJ whole genome shotgun (WGS) entry which is preliminary data.</text>
</comment>
<keyword evidence="2" id="KW-1185">Reference proteome</keyword>